<keyword evidence="3" id="KW-0119">Carbohydrate metabolism</keyword>
<dbReference type="InterPro" id="IPR005849">
    <property type="entry name" value="GalP_Utransf_N"/>
</dbReference>
<evidence type="ECO:0000256" key="2">
    <source>
        <dbReference type="ARBA" id="ARBA00022695"/>
    </source>
</evidence>
<keyword evidence="1 6" id="KW-0808">Transferase</keyword>
<dbReference type="Pfam" id="PF01087">
    <property type="entry name" value="GalP_UDP_transf"/>
    <property type="match status" value="1"/>
</dbReference>
<dbReference type="PIRSF" id="PIRSF000808">
    <property type="entry name" value="GalT"/>
    <property type="match status" value="1"/>
</dbReference>
<evidence type="ECO:0000259" key="5">
    <source>
        <dbReference type="Pfam" id="PF01087"/>
    </source>
</evidence>
<dbReference type="GO" id="GO:0006012">
    <property type="term" value="P:galactose metabolic process"/>
    <property type="evidence" value="ECO:0007669"/>
    <property type="project" value="InterPro"/>
</dbReference>
<proteinExistence type="predicted"/>
<feature type="domain" description="Galactose-1-phosphate uridyl transferase N-terminal" evidence="5">
    <location>
        <begin position="97"/>
        <end position="174"/>
    </location>
</feature>
<organism evidence="6 7">
    <name type="scientific">Candidatus Wolfebacteria bacterium GW2011_GWB1_41_12</name>
    <dbReference type="NCBI Taxonomy" id="1619006"/>
    <lineage>
        <taxon>Bacteria</taxon>
        <taxon>Candidatus Wolfeibacteriota</taxon>
    </lineage>
</organism>
<feature type="active site" description="Tele-UMP-histidine intermediate" evidence="4">
    <location>
        <position position="170"/>
    </location>
</feature>
<dbReference type="SUPFAM" id="SSF54197">
    <property type="entry name" value="HIT-like"/>
    <property type="match status" value="2"/>
</dbReference>
<protein>
    <submittedName>
        <fullName evidence="6">Galactose-1-phosphate uridylyltransferase</fullName>
    </submittedName>
</protein>
<dbReference type="EMBL" id="LCAK01000001">
    <property type="protein sequence ID" value="KKR89191.1"/>
    <property type="molecule type" value="Genomic_DNA"/>
</dbReference>
<dbReference type="Proteomes" id="UP000033918">
    <property type="component" value="Unassembled WGS sequence"/>
</dbReference>
<evidence type="ECO:0000256" key="3">
    <source>
        <dbReference type="ARBA" id="ARBA00023277"/>
    </source>
</evidence>
<dbReference type="AlphaFoldDB" id="A0A0G0UNY8"/>
<evidence type="ECO:0000256" key="4">
    <source>
        <dbReference type="PIRSR" id="PIRSR000808-1"/>
    </source>
</evidence>
<sequence>MELNSKEKMLSETKSLLEESHLIKNPLSGKYTIHHKGDGKCGIEPCPFCEGNEKLTPSEITARRDNGWPNQPGWRIRVVPDKNPIFRVEKQKRLGMDIYDFISATGANEIIVESSRHDDTWPNMPAEKIKEILGVFGERISDLKKDGNIRQVLVYKNYGSGTRVKITHPHAVVVGSPVISSAMKEKLWHLKKHFNSKNRCLLCDILGVEEKNGERIIMESRSHILLAPPWSRVPYEMLVLPKRHEPFFEESFFDLEFAAMLKTAIMKLNAVVTGEEDGVSYTMVVYTAPNQNACWSKWQTLREDFHWHIEIIPRIRLYSSFEIATGFHINNVLPEEAAEVLRKA</sequence>
<dbReference type="PANTHER" id="PTHR42763:SF2">
    <property type="entry name" value="ADP-GLUCOSE PHOSPHORYLASE"/>
    <property type="match status" value="1"/>
</dbReference>
<accession>A0A0G0UNY8</accession>
<dbReference type="GO" id="GO:0008270">
    <property type="term" value="F:zinc ion binding"/>
    <property type="evidence" value="ECO:0007669"/>
    <property type="project" value="InterPro"/>
</dbReference>
<comment type="caution">
    <text evidence="6">The sequence shown here is derived from an EMBL/GenBank/DDBJ whole genome shotgun (WGS) entry which is preliminary data.</text>
</comment>
<name>A0A0G0UNY8_9BACT</name>
<dbReference type="Gene3D" id="3.30.428.10">
    <property type="entry name" value="HIT-like"/>
    <property type="match status" value="2"/>
</dbReference>
<dbReference type="InterPro" id="IPR053177">
    <property type="entry name" value="ADP-glucose_phosphorylase"/>
</dbReference>
<keyword evidence="2 6" id="KW-0548">Nucleotidyltransferase</keyword>
<dbReference type="PANTHER" id="PTHR42763">
    <property type="entry name" value="ADP-GLUCOSE PHOSPHORYLASE"/>
    <property type="match status" value="1"/>
</dbReference>
<gene>
    <name evidence="6" type="ORF">UU38_C0001G0093</name>
</gene>
<dbReference type="GO" id="GO:0008108">
    <property type="term" value="F:UDP-glucose:hexose-1-phosphate uridylyltransferase activity"/>
    <property type="evidence" value="ECO:0007669"/>
    <property type="project" value="InterPro"/>
</dbReference>
<dbReference type="InterPro" id="IPR001937">
    <property type="entry name" value="GalP_UDPtransf1"/>
</dbReference>
<reference evidence="6 7" key="1">
    <citation type="journal article" date="2015" name="Nature">
        <title>rRNA introns, odd ribosomes, and small enigmatic genomes across a large radiation of phyla.</title>
        <authorList>
            <person name="Brown C.T."/>
            <person name="Hug L.A."/>
            <person name="Thomas B.C."/>
            <person name="Sharon I."/>
            <person name="Castelle C.J."/>
            <person name="Singh A."/>
            <person name="Wilkins M.J."/>
            <person name="Williams K.H."/>
            <person name="Banfield J.F."/>
        </authorList>
    </citation>
    <scope>NUCLEOTIDE SEQUENCE [LARGE SCALE GENOMIC DNA]</scope>
</reference>
<evidence type="ECO:0000256" key="1">
    <source>
        <dbReference type="ARBA" id="ARBA00022679"/>
    </source>
</evidence>
<evidence type="ECO:0000313" key="6">
    <source>
        <dbReference type="EMBL" id="KKR89191.1"/>
    </source>
</evidence>
<dbReference type="InterPro" id="IPR036265">
    <property type="entry name" value="HIT-like_sf"/>
</dbReference>
<evidence type="ECO:0000313" key="7">
    <source>
        <dbReference type="Proteomes" id="UP000033918"/>
    </source>
</evidence>